<evidence type="ECO:0000313" key="2">
    <source>
        <dbReference type="Proteomes" id="UP001055439"/>
    </source>
</evidence>
<name>A0A9E7GDP1_9LILI</name>
<organism evidence="1 2">
    <name type="scientific">Musa troglodytarum</name>
    <name type="common">fe'i banana</name>
    <dbReference type="NCBI Taxonomy" id="320322"/>
    <lineage>
        <taxon>Eukaryota</taxon>
        <taxon>Viridiplantae</taxon>
        <taxon>Streptophyta</taxon>
        <taxon>Embryophyta</taxon>
        <taxon>Tracheophyta</taxon>
        <taxon>Spermatophyta</taxon>
        <taxon>Magnoliopsida</taxon>
        <taxon>Liliopsida</taxon>
        <taxon>Zingiberales</taxon>
        <taxon>Musaceae</taxon>
        <taxon>Musa</taxon>
    </lineage>
</organism>
<dbReference type="EMBL" id="CP097508">
    <property type="protein sequence ID" value="URE12555.1"/>
    <property type="molecule type" value="Genomic_DNA"/>
</dbReference>
<dbReference type="AlphaFoldDB" id="A0A9E7GDP1"/>
<dbReference type="OrthoDB" id="1933081at2759"/>
<proteinExistence type="predicted"/>
<dbReference type="Proteomes" id="UP001055439">
    <property type="component" value="Chromosome 6"/>
</dbReference>
<accession>A0A9E7GDP1</accession>
<reference evidence="1" key="1">
    <citation type="submission" date="2022-05" db="EMBL/GenBank/DDBJ databases">
        <title>The Musa troglodytarum L. genome provides insights into the mechanism of non-climacteric behaviour and enrichment of carotenoids.</title>
        <authorList>
            <person name="Wang J."/>
        </authorList>
    </citation>
    <scope>NUCLEOTIDE SEQUENCE</scope>
    <source>
        <tissue evidence="1">Leaf</tissue>
    </source>
</reference>
<evidence type="ECO:0000313" key="1">
    <source>
        <dbReference type="EMBL" id="URE12555.1"/>
    </source>
</evidence>
<gene>
    <name evidence="1" type="ORF">MUK42_20481</name>
</gene>
<keyword evidence="2" id="KW-1185">Reference proteome</keyword>
<sequence>MGMNRNYSTVSNLEPWFFLEFVSAFDAYKIKPWIISTKLLLSDIDYDNNISQSSLGTIKVSLTLSLTKILRLNMYL</sequence>
<protein>
    <submittedName>
        <fullName evidence="1">Uncharacterized protein</fullName>
    </submittedName>
</protein>